<evidence type="ECO:0000313" key="2">
    <source>
        <dbReference type="Proteomes" id="UP000178659"/>
    </source>
</evidence>
<dbReference type="PANTHER" id="PTHR10000:SF8">
    <property type="entry name" value="HAD SUPERFAMILY HYDROLASE-LIKE, TYPE 3"/>
    <property type="match status" value="1"/>
</dbReference>
<dbReference type="SUPFAM" id="SSF56784">
    <property type="entry name" value="HAD-like"/>
    <property type="match status" value="1"/>
</dbReference>
<accession>A0A1G1VCS9</accession>
<dbReference type="InterPro" id="IPR023214">
    <property type="entry name" value="HAD_sf"/>
</dbReference>
<comment type="caution">
    <text evidence="1">The sequence shown here is derived from an EMBL/GenBank/DDBJ whole genome shotgun (WGS) entry which is preliminary data.</text>
</comment>
<dbReference type="Gene3D" id="3.40.50.1000">
    <property type="entry name" value="HAD superfamily/HAD-like"/>
    <property type="match status" value="1"/>
</dbReference>
<gene>
    <name evidence="1" type="ORF">A3A77_01490</name>
</gene>
<dbReference type="EMBL" id="MHCC01000018">
    <property type="protein sequence ID" value="OGY13228.1"/>
    <property type="molecule type" value="Genomic_DNA"/>
</dbReference>
<dbReference type="PANTHER" id="PTHR10000">
    <property type="entry name" value="PHOSPHOSERINE PHOSPHATASE"/>
    <property type="match status" value="1"/>
</dbReference>
<dbReference type="GO" id="GO:0005829">
    <property type="term" value="C:cytosol"/>
    <property type="evidence" value="ECO:0007669"/>
    <property type="project" value="TreeGrafter"/>
</dbReference>
<dbReference type="AlphaFoldDB" id="A0A1G1VCS9"/>
<sequence length="299" mass="33688">MFSTLSSDRGAGIYIDNFYGFRVPLRARLAKSDRHGMTHNNMKPLSEITLDDLKNIKLLCFDADGVTVELGTKIIEKDGQLTVKTKKITDSLVEKLNKLKKHFHINISSGRSLLFLDRMYASILWDRSSIQGENGLLTLIDGKVIQADALTSEELQKLEEIKIQVKKLARTNENIDGFEPKQFMVSVHCKSEDKEIHRIVKDTDTENLFNSFWVSNESHDIFIKRFDKGTGLEFIANHLGFSLDQTLAVGNGINDKPMLDKAGISITTDPKGVEAHYYTENKSELGGEEVVDRLLELLG</sequence>
<evidence type="ECO:0000313" key="1">
    <source>
        <dbReference type="EMBL" id="OGY13228.1"/>
    </source>
</evidence>
<reference evidence="1 2" key="1">
    <citation type="journal article" date="2016" name="Nat. Commun.">
        <title>Thousands of microbial genomes shed light on interconnected biogeochemical processes in an aquifer system.</title>
        <authorList>
            <person name="Anantharaman K."/>
            <person name="Brown C.T."/>
            <person name="Hug L.A."/>
            <person name="Sharon I."/>
            <person name="Castelle C.J."/>
            <person name="Probst A.J."/>
            <person name="Thomas B.C."/>
            <person name="Singh A."/>
            <person name="Wilkins M.J."/>
            <person name="Karaoz U."/>
            <person name="Brodie E.L."/>
            <person name="Williams K.H."/>
            <person name="Hubbard S.S."/>
            <person name="Banfield J.F."/>
        </authorList>
    </citation>
    <scope>NUCLEOTIDE SEQUENCE [LARGE SCALE GENOMIC DNA]</scope>
</reference>
<dbReference type="Proteomes" id="UP000178659">
    <property type="component" value="Unassembled WGS sequence"/>
</dbReference>
<dbReference type="GO" id="GO:0016791">
    <property type="term" value="F:phosphatase activity"/>
    <property type="evidence" value="ECO:0007669"/>
    <property type="project" value="TreeGrafter"/>
</dbReference>
<proteinExistence type="predicted"/>
<dbReference type="GO" id="GO:0000287">
    <property type="term" value="F:magnesium ion binding"/>
    <property type="evidence" value="ECO:0007669"/>
    <property type="project" value="TreeGrafter"/>
</dbReference>
<dbReference type="Gene3D" id="3.90.1070.10">
    <property type="match status" value="1"/>
</dbReference>
<organism evidence="1 2">
    <name type="scientific">Candidatus Blackburnbacteria bacterium RIFCSPLOWO2_01_FULL_40_20</name>
    <dbReference type="NCBI Taxonomy" id="1797519"/>
    <lineage>
        <taxon>Bacteria</taxon>
        <taxon>Candidatus Blackburniibacteriota</taxon>
    </lineage>
</organism>
<protein>
    <recommendedName>
        <fullName evidence="3">Sucrose phosphatase-like domain-containing protein</fullName>
    </recommendedName>
</protein>
<dbReference type="InterPro" id="IPR036412">
    <property type="entry name" value="HAD-like_sf"/>
</dbReference>
<evidence type="ECO:0008006" key="3">
    <source>
        <dbReference type="Google" id="ProtNLM"/>
    </source>
</evidence>
<dbReference type="Pfam" id="PF08282">
    <property type="entry name" value="Hydrolase_3"/>
    <property type="match status" value="2"/>
</dbReference>
<name>A0A1G1VCS9_9BACT</name>